<dbReference type="GO" id="GO:0005634">
    <property type="term" value="C:nucleus"/>
    <property type="evidence" value="ECO:0007669"/>
    <property type="project" value="TreeGrafter"/>
</dbReference>
<dbReference type="eggNOG" id="KOG0667">
    <property type="taxonomic scope" value="Eukaryota"/>
</dbReference>
<keyword evidence="2" id="KW-0808">Transferase</keyword>
<dbReference type="Gene3D" id="1.10.510.10">
    <property type="entry name" value="Transferase(Phosphotransferase) domain 1"/>
    <property type="match status" value="1"/>
</dbReference>
<name>A0A0C4E195_MAGP6</name>
<gene>
    <name evidence="2" type="ORF">MAPG_06149</name>
</gene>
<dbReference type="Proteomes" id="UP000011715">
    <property type="component" value="Unassembled WGS sequence"/>
</dbReference>
<keyword evidence="2" id="KW-0418">Kinase</keyword>
<dbReference type="SUPFAM" id="SSF56112">
    <property type="entry name" value="Protein kinase-like (PK-like)"/>
    <property type="match status" value="1"/>
</dbReference>
<keyword evidence="4" id="KW-1185">Reference proteome</keyword>
<dbReference type="PANTHER" id="PTHR44167">
    <property type="entry name" value="OVARIAN-SPECIFIC SERINE/THREONINE-PROTEIN KINASE LOK-RELATED"/>
    <property type="match status" value="1"/>
</dbReference>
<dbReference type="InterPro" id="IPR011009">
    <property type="entry name" value="Kinase-like_dom_sf"/>
</dbReference>
<reference evidence="2" key="3">
    <citation type="submission" date="2011-03" db="EMBL/GenBank/DDBJ databases">
        <title>Annotation of Magnaporthe poae ATCC 64411.</title>
        <authorList>
            <person name="Ma L.-J."/>
            <person name="Dead R."/>
            <person name="Young S.K."/>
            <person name="Zeng Q."/>
            <person name="Gargeya S."/>
            <person name="Fitzgerald M."/>
            <person name="Haas B."/>
            <person name="Abouelleil A."/>
            <person name="Alvarado L."/>
            <person name="Arachchi H.M."/>
            <person name="Berlin A."/>
            <person name="Brown A."/>
            <person name="Chapman S.B."/>
            <person name="Chen Z."/>
            <person name="Dunbar C."/>
            <person name="Freedman E."/>
            <person name="Gearin G."/>
            <person name="Gellesch M."/>
            <person name="Goldberg J."/>
            <person name="Griggs A."/>
            <person name="Gujja S."/>
            <person name="Heiman D."/>
            <person name="Howarth C."/>
            <person name="Larson L."/>
            <person name="Lui A."/>
            <person name="MacDonald P.J.P."/>
            <person name="Mehta T."/>
            <person name="Montmayeur A."/>
            <person name="Murphy C."/>
            <person name="Neiman D."/>
            <person name="Pearson M."/>
            <person name="Priest M."/>
            <person name="Roberts A."/>
            <person name="Saif S."/>
            <person name="Shea T."/>
            <person name="Shenoy N."/>
            <person name="Sisk P."/>
            <person name="Stolte C."/>
            <person name="Sykes S."/>
            <person name="Yandava C."/>
            <person name="Wortman J."/>
            <person name="Nusbaum C."/>
            <person name="Birren B."/>
        </authorList>
    </citation>
    <scope>NUCLEOTIDE SEQUENCE</scope>
    <source>
        <strain evidence="2">ATCC 64411</strain>
    </source>
</reference>
<dbReference type="GO" id="GO:0051094">
    <property type="term" value="P:positive regulation of developmental process"/>
    <property type="evidence" value="ECO:0007669"/>
    <property type="project" value="UniProtKB-ARBA"/>
</dbReference>
<dbReference type="EnsemblFungi" id="MAPG_06149T0">
    <property type="protein sequence ID" value="MAPG_06149T0"/>
    <property type="gene ID" value="MAPG_06149"/>
</dbReference>
<reference evidence="4" key="2">
    <citation type="submission" date="2010-05" db="EMBL/GenBank/DDBJ databases">
        <title>The genome sequence of Magnaporthe poae strain ATCC 64411.</title>
        <authorList>
            <person name="Ma L.-J."/>
            <person name="Dead R."/>
            <person name="Young S."/>
            <person name="Zeng Q."/>
            <person name="Koehrsen M."/>
            <person name="Alvarado L."/>
            <person name="Berlin A."/>
            <person name="Chapman S.B."/>
            <person name="Chen Z."/>
            <person name="Freedman E."/>
            <person name="Gellesch M."/>
            <person name="Goldberg J."/>
            <person name="Griggs A."/>
            <person name="Gujja S."/>
            <person name="Heilman E.R."/>
            <person name="Heiman D."/>
            <person name="Hepburn T."/>
            <person name="Howarth C."/>
            <person name="Jen D."/>
            <person name="Larson L."/>
            <person name="Mehta T."/>
            <person name="Neiman D."/>
            <person name="Pearson M."/>
            <person name="Roberts A."/>
            <person name="Saif S."/>
            <person name="Shea T."/>
            <person name="Shenoy N."/>
            <person name="Sisk P."/>
            <person name="Stolte C."/>
            <person name="Sykes S."/>
            <person name="Walk T."/>
            <person name="White J."/>
            <person name="Yandava C."/>
            <person name="Haas B."/>
            <person name="Nusbaum C."/>
            <person name="Birren B."/>
        </authorList>
    </citation>
    <scope>NUCLEOTIDE SEQUENCE [LARGE SCALE GENOMIC DNA]</scope>
    <source>
        <strain evidence="4">ATCC 64411 / 73-15</strain>
    </source>
</reference>
<dbReference type="EMBL" id="ADBL01001478">
    <property type="status" value="NOT_ANNOTATED_CDS"/>
    <property type="molecule type" value="Genomic_DNA"/>
</dbReference>
<dbReference type="SMART" id="SM00220">
    <property type="entry name" value="S_TKc"/>
    <property type="match status" value="1"/>
</dbReference>
<dbReference type="GO" id="GO:0044773">
    <property type="term" value="P:mitotic DNA damage checkpoint signaling"/>
    <property type="evidence" value="ECO:0007669"/>
    <property type="project" value="TreeGrafter"/>
</dbReference>
<dbReference type="InterPro" id="IPR000719">
    <property type="entry name" value="Prot_kinase_dom"/>
</dbReference>
<evidence type="ECO:0000313" key="3">
    <source>
        <dbReference type="EnsemblFungi" id="MAPG_06149T0"/>
    </source>
</evidence>
<dbReference type="Pfam" id="PF00069">
    <property type="entry name" value="Pkinase"/>
    <property type="match status" value="1"/>
</dbReference>
<evidence type="ECO:0000313" key="4">
    <source>
        <dbReference type="Proteomes" id="UP000011715"/>
    </source>
</evidence>
<protein>
    <submittedName>
        <fullName evidence="2">CMGC protein kinase</fullName>
    </submittedName>
</protein>
<dbReference type="GO" id="GO:0004674">
    <property type="term" value="F:protein serine/threonine kinase activity"/>
    <property type="evidence" value="ECO:0007669"/>
    <property type="project" value="TreeGrafter"/>
</dbReference>
<reference evidence="2" key="1">
    <citation type="submission" date="2010-05" db="EMBL/GenBank/DDBJ databases">
        <title>The Genome Sequence of Magnaporthe poae strain ATCC 64411.</title>
        <authorList>
            <consortium name="The Broad Institute Genome Sequencing Platform"/>
            <consortium name="Broad Institute Genome Sequencing Center for Infectious Disease"/>
            <person name="Ma L.-J."/>
            <person name="Dead R."/>
            <person name="Young S."/>
            <person name="Zeng Q."/>
            <person name="Koehrsen M."/>
            <person name="Alvarado L."/>
            <person name="Berlin A."/>
            <person name="Chapman S.B."/>
            <person name="Chen Z."/>
            <person name="Freedman E."/>
            <person name="Gellesch M."/>
            <person name="Goldberg J."/>
            <person name="Griggs A."/>
            <person name="Gujja S."/>
            <person name="Heilman E.R."/>
            <person name="Heiman D."/>
            <person name="Hepburn T."/>
            <person name="Howarth C."/>
            <person name="Jen D."/>
            <person name="Larson L."/>
            <person name="Mehta T."/>
            <person name="Neiman D."/>
            <person name="Pearson M."/>
            <person name="Roberts A."/>
            <person name="Saif S."/>
            <person name="Shea T."/>
            <person name="Shenoy N."/>
            <person name="Sisk P."/>
            <person name="Stolte C."/>
            <person name="Sykes S."/>
            <person name="Walk T."/>
            <person name="White J."/>
            <person name="Yandava C."/>
            <person name="Haas B."/>
            <person name="Nusbaum C."/>
            <person name="Birren B."/>
        </authorList>
    </citation>
    <scope>NUCLEOTIDE SEQUENCE</scope>
    <source>
        <strain evidence="2">ATCC 64411</strain>
    </source>
</reference>
<dbReference type="OrthoDB" id="4062651at2759"/>
<dbReference type="AlphaFoldDB" id="A0A0C4E195"/>
<dbReference type="GO" id="GO:0005524">
    <property type="term" value="F:ATP binding"/>
    <property type="evidence" value="ECO:0007669"/>
    <property type="project" value="InterPro"/>
</dbReference>
<reference evidence="3" key="5">
    <citation type="submission" date="2015-06" db="UniProtKB">
        <authorList>
            <consortium name="EnsemblFungi"/>
        </authorList>
    </citation>
    <scope>IDENTIFICATION</scope>
    <source>
        <strain evidence="3">ATCC 64411</strain>
    </source>
</reference>
<dbReference type="PANTHER" id="PTHR44167:SF30">
    <property type="entry name" value="PHOSPHORYLASE KINASE"/>
    <property type="match status" value="1"/>
</dbReference>
<accession>A0A0C4E195</accession>
<sequence length="348" mass="39906">MSSVASPQPAETLQPLASGTKLLASSGKSYVIEEVLQQREFDNRLLCVYRATHDSTPYVIKFIRQERFEAAVSPQKLLEHSPHVRTPVDAIPDRHFLVYPYLRRNLLGLRFGLVTPVVKKKLIRDALAGLADIHDKGILHTDIKPTNIMVNIYERDDGQAGFSDVQITDLEDAFVIPPNSPGLQRVMTGNCFWRSPEAWARARQNTPSDIYSFAISAIYVWLDAMILFSDDTNKAPPEEQYTMILRRHLSYFVSEDDIDGFVEYHGGVESPFGKKISELCLTFDSEETGRMPFTQWEPLDEQFRDLIYKMARLDPRQGITAREAVQHPWFADCEEWPRRYHMAELCAH</sequence>
<dbReference type="VEuPathDB" id="FungiDB:MAPG_06149"/>
<dbReference type="PROSITE" id="PS00108">
    <property type="entry name" value="PROTEIN_KINASE_ST"/>
    <property type="match status" value="1"/>
</dbReference>
<dbReference type="InterPro" id="IPR008271">
    <property type="entry name" value="Ser/Thr_kinase_AS"/>
</dbReference>
<proteinExistence type="predicted"/>
<feature type="domain" description="Protein kinase" evidence="1">
    <location>
        <begin position="30"/>
        <end position="330"/>
    </location>
</feature>
<dbReference type="STRING" id="644358.A0A0C4E195"/>
<dbReference type="PROSITE" id="PS50011">
    <property type="entry name" value="PROTEIN_KINASE_DOM"/>
    <property type="match status" value="1"/>
</dbReference>
<evidence type="ECO:0000313" key="2">
    <source>
        <dbReference type="EMBL" id="KLU87145.1"/>
    </source>
</evidence>
<evidence type="ECO:0000259" key="1">
    <source>
        <dbReference type="PROSITE" id="PS50011"/>
    </source>
</evidence>
<reference evidence="3" key="4">
    <citation type="journal article" date="2015" name="G3 (Bethesda)">
        <title>Genome sequences of three phytopathogenic species of the Magnaporthaceae family of fungi.</title>
        <authorList>
            <person name="Okagaki L.H."/>
            <person name="Nunes C.C."/>
            <person name="Sailsbery J."/>
            <person name="Clay B."/>
            <person name="Brown D."/>
            <person name="John T."/>
            <person name="Oh Y."/>
            <person name="Young N."/>
            <person name="Fitzgerald M."/>
            <person name="Haas B.J."/>
            <person name="Zeng Q."/>
            <person name="Young S."/>
            <person name="Adiconis X."/>
            <person name="Fan L."/>
            <person name="Levin J.Z."/>
            <person name="Mitchell T.K."/>
            <person name="Okubara P.A."/>
            <person name="Farman M.L."/>
            <person name="Kohn L.M."/>
            <person name="Birren B."/>
            <person name="Ma L.-J."/>
            <person name="Dean R.A."/>
        </authorList>
    </citation>
    <scope>NUCLEOTIDE SEQUENCE</scope>
    <source>
        <strain evidence="3">ATCC 64411 / 73-15</strain>
    </source>
</reference>
<organism evidence="3 4">
    <name type="scientific">Magnaporthiopsis poae (strain ATCC 64411 / 73-15)</name>
    <name type="common">Kentucky bluegrass fungus</name>
    <name type="synonym">Magnaporthe poae</name>
    <dbReference type="NCBI Taxonomy" id="644358"/>
    <lineage>
        <taxon>Eukaryota</taxon>
        <taxon>Fungi</taxon>
        <taxon>Dikarya</taxon>
        <taxon>Ascomycota</taxon>
        <taxon>Pezizomycotina</taxon>
        <taxon>Sordariomycetes</taxon>
        <taxon>Sordariomycetidae</taxon>
        <taxon>Magnaporthales</taxon>
        <taxon>Magnaporthaceae</taxon>
        <taxon>Magnaporthiopsis</taxon>
    </lineage>
</organism>
<dbReference type="EMBL" id="GL876970">
    <property type="protein sequence ID" value="KLU87145.1"/>
    <property type="molecule type" value="Genomic_DNA"/>
</dbReference>